<name>A0AAJ0GEY3_9PEZI</name>
<dbReference type="InterPro" id="IPR041698">
    <property type="entry name" value="Methyltransf_25"/>
</dbReference>
<gene>
    <name evidence="2" type="ORF">LTR09_002743</name>
</gene>
<accession>A0AAJ0GEY3</accession>
<proteinExistence type="predicted"/>
<dbReference type="Pfam" id="PF13649">
    <property type="entry name" value="Methyltransf_25"/>
    <property type="match status" value="1"/>
</dbReference>
<sequence length="287" mass="31704">MATTTPQALSTVPASERVLATNEKVTGPAGAELIRRSGITNSTASSPLDVLDNACGGGVITSLLQDLTSQHPDTVNISRITASDNDESMLNYTRQRSQNFKWTNVEVKQMDQTSTSWPDEAFNYIFSNFGIFFHPNDAATLSETYRALRPDGVAGFTSWKSIAWWPSVAVPAFKSYLPDAPALPPNVNIFPAKGWTELESIPEKLEKAGFKDVRVGEYGFTPEVEAEEFAEATAVLVKVVMRRLWSEVDFANYQGKVEEVMLKYLRENYASGKWDGKMVAIITTGKK</sequence>
<protein>
    <recommendedName>
        <fullName evidence="1">Methyltransferase domain-containing protein</fullName>
    </recommendedName>
</protein>
<dbReference type="SUPFAM" id="SSF53335">
    <property type="entry name" value="S-adenosyl-L-methionine-dependent methyltransferases"/>
    <property type="match status" value="1"/>
</dbReference>
<dbReference type="PANTHER" id="PTHR43591">
    <property type="entry name" value="METHYLTRANSFERASE"/>
    <property type="match status" value="1"/>
</dbReference>
<dbReference type="AlphaFoldDB" id="A0AAJ0GEY3"/>
<reference evidence="2" key="1">
    <citation type="submission" date="2023-04" db="EMBL/GenBank/DDBJ databases">
        <title>Black Yeasts Isolated from many extreme environments.</title>
        <authorList>
            <person name="Coleine C."/>
            <person name="Stajich J.E."/>
            <person name="Selbmann L."/>
        </authorList>
    </citation>
    <scope>NUCLEOTIDE SEQUENCE</scope>
    <source>
        <strain evidence="2">CCFEE 5312</strain>
    </source>
</reference>
<evidence type="ECO:0000313" key="3">
    <source>
        <dbReference type="Proteomes" id="UP001271007"/>
    </source>
</evidence>
<feature type="domain" description="Methyltransferase" evidence="1">
    <location>
        <begin position="50"/>
        <end position="152"/>
    </location>
</feature>
<dbReference type="InterPro" id="IPR029063">
    <property type="entry name" value="SAM-dependent_MTases_sf"/>
</dbReference>
<dbReference type="Proteomes" id="UP001271007">
    <property type="component" value="Unassembled WGS sequence"/>
</dbReference>
<dbReference type="GO" id="GO:0008168">
    <property type="term" value="F:methyltransferase activity"/>
    <property type="evidence" value="ECO:0007669"/>
    <property type="project" value="TreeGrafter"/>
</dbReference>
<evidence type="ECO:0000313" key="2">
    <source>
        <dbReference type="EMBL" id="KAK3056236.1"/>
    </source>
</evidence>
<dbReference type="Gene3D" id="3.40.50.150">
    <property type="entry name" value="Vaccinia Virus protein VP39"/>
    <property type="match status" value="1"/>
</dbReference>
<keyword evidence="3" id="KW-1185">Reference proteome</keyword>
<comment type="caution">
    <text evidence="2">The sequence shown here is derived from an EMBL/GenBank/DDBJ whole genome shotgun (WGS) entry which is preliminary data.</text>
</comment>
<dbReference type="EMBL" id="JAWDJX010000006">
    <property type="protein sequence ID" value="KAK3056236.1"/>
    <property type="molecule type" value="Genomic_DNA"/>
</dbReference>
<organism evidence="2 3">
    <name type="scientific">Extremus antarcticus</name>
    <dbReference type="NCBI Taxonomy" id="702011"/>
    <lineage>
        <taxon>Eukaryota</taxon>
        <taxon>Fungi</taxon>
        <taxon>Dikarya</taxon>
        <taxon>Ascomycota</taxon>
        <taxon>Pezizomycotina</taxon>
        <taxon>Dothideomycetes</taxon>
        <taxon>Dothideomycetidae</taxon>
        <taxon>Mycosphaerellales</taxon>
        <taxon>Extremaceae</taxon>
        <taxon>Extremus</taxon>
    </lineage>
</organism>
<evidence type="ECO:0000259" key="1">
    <source>
        <dbReference type="Pfam" id="PF13649"/>
    </source>
</evidence>
<dbReference type="CDD" id="cd02440">
    <property type="entry name" value="AdoMet_MTases"/>
    <property type="match status" value="1"/>
</dbReference>
<dbReference type="PANTHER" id="PTHR43591:SF24">
    <property type="entry name" value="2-METHOXY-6-POLYPRENYL-1,4-BENZOQUINOL METHYLASE, MITOCHONDRIAL"/>
    <property type="match status" value="1"/>
</dbReference>